<reference evidence="2" key="1">
    <citation type="submission" date="2021-10" db="EMBL/GenBank/DDBJ databases">
        <title>Novel species in genus Arthrobacter.</title>
        <authorList>
            <person name="Liu Y."/>
        </authorList>
    </citation>
    <scope>NUCLEOTIDE SEQUENCE</scope>
    <source>
        <strain evidence="2">Zg-Y453</strain>
    </source>
</reference>
<proteinExistence type="predicted"/>
<accession>A0A9X1MF24</accession>
<keyword evidence="3" id="KW-1185">Reference proteome</keyword>
<dbReference type="RefSeq" id="WP_227895896.1">
    <property type="nucleotide sequence ID" value="NZ_CP099466.1"/>
</dbReference>
<feature type="signal peptide" evidence="1">
    <location>
        <begin position="1"/>
        <end position="21"/>
    </location>
</feature>
<keyword evidence="1" id="KW-0732">Signal</keyword>
<evidence type="ECO:0008006" key="4">
    <source>
        <dbReference type="Google" id="ProtNLM"/>
    </source>
</evidence>
<dbReference type="AlphaFoldDB" id="A0A9X1MF24"/>
<dbReference type="PROSITE" id="PS51257">
    <property type="entry name" value="PROKAR_LIPOPROTEIN"/>
    <property type="match status" value="1"/>
</dbReference>
<feature type="chain" id="PRO_5040813887" description="META domain-containing protein" evidence="1">
    <location>
        <begin position="22"/>
        <end position="155"/>
    </location>
</feature>
<organism evidence="2 3">
    <name type="scientific">Arthrobacter caoxuetaonis</name>
    <dbReference type="NCBI Taxonomy" id="2886935"/>
    <lineage>
        <taxon>Bacteria</taxon>
        <taxon>Bacillati</taxon>
        <taxon>Actinomycetota</taxon>
        <taxon>Actinomycetes</taxon>
        <taxon>Micrococcales</taxon>
        <taxon>Micrococcaceae</taxon>
        <taxon>Arthrobacter</taxon>
    </lineage>
</organism>
<sequence>MHRRRSLLVIPATLSIGLASCASPAEPDWDTAQAQADAFIETAATSESSLGAGTWRATQSEEVPFDGVTLSYPAEARIEGISVACFGGGEASFGAMVRAESSWSGIDPFTLTCDSQPRTVPLAAPLEQISAIRLSGGVEDSAGAVIAAAVTGATE</sequence>
<protein>
    <recommendedName>
        <fullName evidence="4">META domain-containing protein</fullName>
    </recommendedName>
</protein>
<dbReference type="EMBL" id="JAJFZV010000009">
    <property type="protein sequence ID" value="MCC3298020.1"/>
    <property type="molecule type" value="Genomic_DNA"/>
</dbReference>
<evidence type="ECO:0000313" key="3">
    <source>
        <dbReference type="Proteomes" id="UP001139158"/>
    </source>
</evidence>
<name>A0A9X1MF24_9MICC</name>
<evidence type="ECO:0000256" key="1">
    <source>
        <dbReference type="SAM" id="SignalP"/>
    </source>
</evidence>
<evidence type="ECO:0000313" key="2">
    <source>
        <dbReference type="EMBL" id="MCC3298020.1"/>
    </source>
</evidence>
<dbReference type="Proteomes" id="UP001139158">
    <property type="component" value="Unassembled WGS sequence"/>
</dbReference>
<gene>
    <name evidence="2" type="ORF">LJ757_09410</name>
</gene>
<comment type="caution">
    <text evidence="2">The sequence shown here is derived from an EMBL/GenBank/DDBJ whole genome shotgun (WGS) entry which is preliminary data.</text>
</comment>